<dbReference type="GO" id="GO:0001868">
    <property type="term" value="P:regulation of complement activation, lectin pathway"/>
    <property type="evidence" value="ECO:0007669"/>
    <property type="project" value="UniProtKB-ARBA"/>
</dbReference>
<evidence type="ECO:0000256" key="6">
    <source>
        <dbReference type="ARBA" id="ARBA00022837"/>
    </source>
</evidence>
<dbReference type="PROSITE" id="PS50835">
    <property type="entry name" value="IG_LIKE"/>
    <property type="match status" value="1"/>
</dbReference>
<dbReference type="RefSeq" id="XP_022087744.1">
    <property type="nucleotide sequence ID" value="XM_022232052.1"/>
</dbReference>
<sequence length="573" mass="62394">MAVYSSFHWSRVGILLLWIAGCHLDYGVSLDVRSKPASQSTTSASNVGAEKAVDGDITTITHTAWRYSYQRQDPWWRLDLEAVYCIRKVTIINRMDRHDVRINGGIVRAGLNPDRVSNRELGTISQTESSDGDLVITMIADPFVSARYVSVDIPGDNILHMGEVMVDEFIDEEAAASTAIPLRGDAASQSSSFRYSGGVDWTADRAVDGVVQTEYDNPYCSQTASEPNPWWKIDLQADQCVRRITLKSRDATYVSGRYGFEDAVVRAGLSSVPTDNTVCGSPVTQYQAVANNWMEFDCSPPHGLTARYVSVDIPRTTYLPLCEIFVFPCDLPEVDFTLVANPALVDSSGGNDVVLTAYKGPNDIIAGVTFGRQLATGGLNGLPSGSTEEDEPSLGCTARSLRLPAADGISRVGVLYFEGTRKGTKTRIQSIILPEDDGSVHIRPVERTQTVSVGDSVRLEMRDVNSPTASYRWRKDEGDVITSWDNQLSVSIDNVAVSDGGIYSCSVTDQEAQQLHGIMRLIVRGCPEGMWEQPSCTQICRRCYNGGVCDVSTGSCVCAPGFGGKHCEKGNGN</sequence>
<reference evidence="13" key="1">
    <citation type="submission" date="2025-08" db="UniProtKB">
        <authorList>
            <consortium name="RefSeq"/>
        </authorList>
    </citation>
    <scope>IDENTIFICATION</scope>
</reference>
<dbReference type="InterPro" id="IPR000742">
    <property type="entry name" value="EGF"/>
</dbReference>
<keyword evidence="6" id="KW-0106">Calcium</keyword>
<dbReference type="SMART" id="SM00409">
    <property type="entry name" value="IG"/>
    <property type="match status" value="1"/>
</dbReference>
<dbReference type="GeneID" id="110977706"/>
<evidence type="ECO:0000256" key="4">
    <source>
        <dbReference type="ARBA" id="ARBA00022723"/>
    </source>
</evidence>
<dbReference type="Gene3D" id="2.60.40.10">
    <property type="entry name" value="Immunoglobulins"/>
    <property type="match status" value="1"/>
</dbReference>
<dbReference type="PANTHER" id="PTHR45713:SF20">
    <property type="entry name" value="FUCOLECTIN TACHYLECTIN-4 PENTRAXIN-1 DOMAIN-CONTAINING PROTEIN"/>
    <property type="match status" value="1"/>
</dbReference>
<evidence type="ECO:0000256" key="9">
    <source>
        <dbReference type="SAM" id="SignalP"/>
    </source>
</evidence>
<evidence type="ECO:0000259" key="11">
    <source>
        <dbReference type="PROSITE" id="PS50835"/>
    </source>
</evidence>
<dbReference type="InterPro" id="IPR036179">
    <property type="entry name" value="Ig-like_dom_sf"/>
</dbReference>
<comment type="subunit">
    <text evidence="3">Homotrimer.</text>
</comment>
<dbReference type="Proteomes" id="UP000694845">
    <property type="component" value="Unplaced"/>
</dbReference>
<dbReference type="PROSITE" id="PS01186">
    <property type="entry name" value="EGF_2"/>
    <property type="match status" value="1"/>
</dbReference>
<dbReference type="Gene3D" id="2.170.300.10">
    <property type="entry name" value="Tie2 ligand-binding domain superfamily"/>
    <property type="match status" value="1"/>
</dbReference>
<keyword evidence="7 8" id="KW-1015">Disulfide bond</keyword>
<dbReference type="InterPro" id="IPR051941">
    <property type="entry name" value="BG_Antigen-Binding_Lectin"/>
</dbReference>
<protein>
    <submittedName>
        <fullName evidence="13">Uncharacterized protein LOC110977706</fullName>
    </submittedName>
</protein>
<evidence type="ECO:0000256" key="5">
    <source>
        <dbReference type="ARBA" id="ARBA00022734"/>
    </source>
</evidence>
<dbReference type="SUPFAM" id="SSF48726">
    <property type="entry name" value="Immunoglobulin"/>
    <property type="match status" value="1"/>
</dbReference>
<accession>A0A8B7Y3I4</accession>
<dbReference type="GO" id="GO:0010185">
    <property type="term" value="P:regulation of cellular defense response"/>
    <property type="evidence" value="ECO:0007669"/>
    <property type="project" value="UniProtKB-ARBA"/>
</dbReference>
<evidence type="ECO:0000256" key="2">
    <source>
        <dbReference type="ARBA" id="ARBA00010147"/>
    </source>
</evidence>
<name>A0A8B7Y3I4_ACAPL</name>
<dbReference type="SMART" id="SM00408">
    <property type="entry name" value="IGc2"/>
    <property type="match status" value="1"/>
</dbReference>
<keyword evidence="12" id="KW-1185">Reference proteome</keyword>
<comment type="caution">
    <text evidence="8">Lacks conserved residue(s) required for the propagation of feature annotation.</text>
</comment>
<dbReference type="SUPFAM" id="SSF49785">
    <property type="entry name" value="Galactose-binding domain-like"/>
    <property type="match status" value="2"/>
</dbReference>
<dbReference type="OrthoDB" id="547680at2759"/>
<feature type="domain" description="Ig-like" evidence="11">
    <location>
        <begin position="434"/>
        <end position="516"/>
    </location>
</feature>
<proteinExistence type="inferred from homology"/>
<dbReference type="Pfam" id="PF22633">
    <property type="entry name" value="F5_F8_type_C_2"/>
    <property type="match status" value="2"/>
</dbReference>
<dbReference type="SMART" id="SM00607">
    <property type="entry name" value="FTP"/>
    <property type="match status" value="2"/>
</dbReference>
<dbReference type="GO" id="GO:0030154">
    <property type="term" value="P:cell differentiation"/>
    <property type="evidence" value="ECO:0007669"/>
    <property type="project" value="UniProtKB-ARBA"/>
</dbReference>
<dbReference type="CDD" id="cd00055">
    <property type="entry name" value="EGF_Lam"/>
    <property type="match status" value="1"/>
</dbReference>
<evidence type="ECO:0000259" key="10">
    <source>
        <dbReference type="PROSITE" id="PS50026"/>
    </source>
</evidence>
<dbReference type="InterPro" id="IPR006585">
    <property type="entry name" value="FTP1"/>
</dbReference>
<feature type="disulfide bond" evidence="8">
    <location>
        <begin position="558"/>
        <end position="567"/>
    </location>
</feature>
<dbReference type="KEGG" id="aplc:110977706"/>
<evidence type="ECO:0000256" key="1">
    <source>
        <dbReference type="ARBA" id="ARBA00002219"/>
    </source>
</evidence>
<keyword evidence="5" id="KW-0430">Lectin</keyword>
<comment type="function">
    <text evidence="1">Acts as a defensive agent. Recognizes blood group fucosylated oligosaccharides including A, B, H and Lewis B-type antigens. Does not recognize Lewis A antigen and has low affinity for monovalent haptens.</text>
</comment>
<dbReference type="PROSITE" id="PS50026">
    <property type="entry name" value="EGF_3"/>
    <property type="match status" value="1"/>
</dbReference>
<evidence type="ECO:0000256" key="3">
    <source>
        <dbReference type="ARBA" id="ARBA00011233"/>
    </source>
</evidence>
<dbReference type="InterPro" id="IPR008979">
    <property type="entry name" value="Galactose-bd-like_sf"/>
</dbReference>
<comment type="similarity">
    <text evidence="2">Belongs to the fucolectin family.</text>
</comment>
<feature type="domain" description="EGF-like" evidence="10">
    <location>
        <begin position="532"/>
        <end position="568"/>
    </location>
</feature>
<dbReference type="InterPro" id="IPR007110">
    <property type="entry name" value="Ig-like_dom"/>
</dbReference>
<dbReference type="PROSITE" id="PS00022">
    <property type="entry name" value="EGF_1"/>
    <property type="match status" value="1"/>
</dbReference>
<dbReference type="Gene3D" id="2.60.120.260">
    <property type="entry name" value="Galactose-binding domain-like"/>
    <property type="match status" value="2"/>
</dbReference>
<dbReference type="InterPro" id="IPR013783">
    <property type="entry name" value="Ig-like_fold"/>
</dbReference>
<gene>
    <name evidence="13" type="primary">LOC110977706</name>
</gene>
<dbReference type="GO" id="GO:0046872">
    <property type="term" value="F:metal ion binding"/>
    <property type="evidence" value="ECO:0007669"/>
    <property type="project" value="UniProtKB-KW"/>
</dbReference>
<dbReference type="PANTHER" id="PTHR45713">
    <property type="entry name" value="FTP DOMAIN-CONTAINING PROTEIN"/>
    <property type="match status" value="1"/>
</dbReference>
<dbReference type="InterPro" id="IPR003598">
    <property type="entry name" value="Ig_sub2"/>
</dbReference>
<keyword evidence="4" id="KW-0479">Metal-binding</keyword>
<evidence type="ECO:0000313" key="12">
    <source>
        <dbReference type="Proteomes" id="UP000694845"/>
    </source>
</evidence>
<dbReference type="Pfam" id="PF13927">
    <property type="entry name" value="Ig_3"/>
    <property type="match status" value="1"/>
</dbReference>
<feature type="signal peptide" evidence="9">
    <location>
        <begin position="1"/>
        <end position="24"/>
    </location>
</feature>
<keyword evidence="9" id="KW-0732">Signal</keyword>
<evidence type="ECO:0000313" key="13">
    <source>
        <dbReference type="RefSeq" id="XP_022087744.1"/>
    </source>
</evidence>
<evidence type="ECO:0000256" key="7">
    <source>
        <dbReference type="ARBA" id="ARBA00023157"/>
    </source>
</evidence>
<evidence type="ECO:0000256" key="8">
    <source>
        <dbReference type="PROSITE-ProRule" id="PRU00076"/>
    </source>
</evidence>
<feature type="chain" id="PRO_5034488786" evidence="9">
    <location>
        <begin position="25"/>
        <end position="573"/>
    </location>
</feature>
<dbReference type="InterPro" id="IPR002049">
    <property type="entry name" value="LE_dom"/>
</dbReference>
<dbReference type="AlphaFoldDB" id="A0A8B7Y3I4"/>
<dbReference type="GO" id="GO:0042806">
    <property type="term" value="F:fucose binding"/>
    <property type="evidence" value="ECO:0007669"/>
    <property type="project" value="UniProtKB-ARBA"/>
</dbReference>
<dbReference type="InterPro" id="IPR003599">
    <property type="entry name" value="Ig_sub"/>
</dbReference>
<keyword evidence="8" id="KW-0245">EGF-like domain</keyword>
<organism evidence="12 13">
    <name type="scientific">Acanthaster planci</name>
    <name type="common">Crown-of-thorns starfish</name>
    <dbReference type="NCBI Taxonomy" id="133434"/>
    <lineage>
        <taxon>Eukaryota</taxon>
        <taxon>Metazoa</taxon>
        <taxon>Echinodermata</taxon>
        <taxon>Eleutherozoa</taxon>
        <taxon>Asterozoa</taxon>
        <taxon>Asteroidea</taxon>
        <taxon>Valvatacea</taxon>
        <taxon>Valvatida</taxon>
        <taxon>Acanthasteridae</taxon>
        <taxon>Acanthaster</taxon>
    </lineage>
</organism>